<dbReference type="EMBL" id="MHCC01000021">
    <property type="protein sequence ID" value="OGY13071.1"/>
    <property type="molecule type" value="Genomic_DNA"/>
</dbReference>
<reference evidence="3 4" key="1">
    <citation type="journal article" date="2016" name="Nat. Commun.">
        <title>Thousands of microbial genomes shed light on interconnected biogeochemical processes in an aquifer system.</title>
        <authorList>
            <person name="Anantharaman K."/>
            <person name="Brown C.T."/>
            <person name="Hug L.A."/>
            <person name="Sharon I."/>
            <person name="Castelle C.J."/>
            <person name="Probst A.J."/>
            <person name="Thomas B.C."/>
            <person name="Singh A."/>
            <person name="Wilkins M.J."/>
            <person name="Karaoz U."/>
            <person name="Brodie E.L."/>
            <person name="Williams K.H."/>
            <person name="Hubbard S.S."/>
            <person name="Banfield J.F."/>
        </authorList>
    </citation>
    <scope>NUCLEOTIDE SEQUENCE [LARGE SCALE GENOMIC DNA]</scope>
</reference>
<evidence type="ECO:0000256" key="1">
    <source>
        <dbReference type="SAM" id="Coils"/>
    </source>
</evidence>
<evidence type="ECO:0000256" key="2">
    <source>
        <dbReference type="SAM" id="Phobius"/>
    </source>
</evidence>
<keyword evidence="1" id="KW-0175">Coiled coil</keyword>
<keyword evidence="2" id="KW-0812">Transmembrane</keyword>
<keyword evidence="2" id="KW-0472">Membrane</keyword>
<dbReference type="AlphaFoldDB" id="A0A1G1VCJ7"/>
<organism evidence="3 4">
    <name type="scientific">Candidatus Blackburnbacteria bacterium RIFCSPLOWO2_01_FULL_40_20</name>
    <dbReference type="NCBI Taxonomy" id="1797519"/>
    <lineage>
        <taxon>Bacteria</taxon>
        <taxon>Candidatus Blackburniibacteriota</taxon>
    </lineage>
</organism>
<evidence type="ECO:0000313" key="3">
    <source>
        <dbReference type="EMBL" id="OGY13071.1"/>
    </source>
</evidence>
<feature type="transmembrane region" description="Helical" evidence="2">
    <location>
        <begin position="20"/>
        <end position="41"/>
    </location>
</feature>
<feature type="coiled-coil region" evidence="1">
    <location>
        <begin position="54"/>
        <end position="127"/>
    </location>
</feature>
<keyword evidence="2" id="KW-1133">Transmembrane helix</keyword>
<name>A0A1G1VCJ7_9BACT</name>
<comment type="caution">
    <text evidence="3">The sequence shown here is derived from an EMBL/GenBank/DDBJ whole genome shotgun (WGS) entry which is preliminary data.</text>
</comment>
<evidence type="ECO:0000313" key="4">
    <source>
        <dbReference type="Proteomes" id="UP000178659"/>
    </source>
</evidence>
<dbReference type="Gene3D" id="1.20.5.1160">
    <property type="entry name" value="Vasodilator-stimulated phosphoprotein"/>
    <property type="match status" value="1"/>
</dbReference>
<dbReference type="Proteomes" id="UP000178659">
    <property type="component" value="Unassembled WGS sequence"/>
</dbReference>
<protein>
    <submittedName>
        <fullName evidence="3">Uncharacterized protein</fullName>
    </submittedName>
</protein>
<sequence length="270" mass="30240">MFLGVFFGQRARKKEKMNSIKTLCISFVGALVAIVIAITAVNNGWVALRSTNDLARLTDQNIQLSKELDMSRSEVENLKNSLSANIRFKTDAEGQVVELRKQLEQGKSELKKARESLESQNAVLKASWNSEANYAKRIEGERDKAYAYIAGTLATDEDREDIEWMVLWTMTEAKKASAFTAKIASKFFDEHLDSFEQISAREGFKYYWGNLGDAAFPALDHIALAYKSGIVQKSDVASRIQRMRNYMSPDDSTSIKVLNSIILSTGVNAN</sequence>
<proteinExistence type="predicted"/>
<gene>
    <name evidence="3" type="ORF">A3A77_03335</name>
</gene>
<accession>A0A1G1VCJ7</accession>